<keyword evidence="1" id="KW-0472">Membrane</keyword>
<reference evidence="2 3" key="1">
    <citation type="submission" date="2019-06" db="EMBL/GenBank/DDBJ databases">
        <title>Sequencing the genomes of 1000 actinobacteria strains.</title>
        <authorList>
            <person name="Klenk H.-P."/>
        </authorList>
    </citation>
    <scope>NUCLEOTIDE SEQUENCE [LARGE SCALE GENOMIC DNA]</scope>
    <source>
        <strain evidence="2 3">DSM 18607</strain>
    </source>
</reference>
<accession>A0A542E343</accession>
<comment type="caution">
    <text evidence="2">The sequence shown here is derived from an EMBL/GenBank/DDBJ whole genome shotgun (WGS) entry which is preliminary data.</text>
</comment>
<evidence type="ECO:0000313" key="3">
    <source>
        <dbReference type="Proteomes" id="UP000317893"/>
    </source>
</evidence>
<sequence length="208" mass="20518">MSPVRALGVPLVAVPAVAAVHAALTGSLPTLPALLAVLAVAAVAGLLAGSHGSRRLLGALLGAQLAGHAVLWLALGQPASGCLPVMGRGARVGLDLALLRHDTACAGGVSAGVGAYAALFCLLLAATLLLGQVLVATAGGLALRGVEAAWSALGALVAHVVPVLLTPVRVTPVLRPRPEPRLVPVTSPVVVAPLVRRGPPVPGEHAAR</sequence>
<feature type="transmembrane region" description="Helical" evidence="1">
    <location>
        <begin position="56"/>
        <end position="75"/>
    </location>
</feature>
<dbReference type="EMBL" id="VFMN01000001">
    <property type="protein sequence ID" value="TQJ09746.1"/>
    <property type="molecule type" value="Genomic_DNA"/>
</dbReference>
<proteinExistence type="predicted"/>
<evidence type="ECO:0000313" key="2">
    <source>
        <dbReference type="EMBL" id="TQJ09746.1"/>
    </source>
</evidence>
<protein>
    <submittedName>
        <fullName evidence="2">Uncharacterized protein</fullName>
    </submittedName>
</protein>
<keyword evidence="1" id="KW-1133">Transmembrane helix</keyword>
<feature type="transmembrane region" description="Helical" evidence="1">
    <location>
        <begin position="32"/>
        <end position="49"/>
    </location>
</feature>
<dbReference type="AlphaFoldDB" id="A0A542E343"/>
<dbReference type="Proteomes" id="UP000317893">
    <property type="component" value="Unassembled WGS sequence"/>
</dbReference>
<keyword evidence="1" id="KW-0812">Transmembrane</keyword>
<keyword evidence="3" id="KW-1185">Reference proteome</keyword>
<dbReference type="RefSeq" id="WP_141849070.1">
    <property type="nucleotide sequence ID" value="NZ_BAAAPR010000007.1"/>
</dbReference>
<evidence type="ECO:0000256" key="1">
    <source>
        <dbReference type="SAM" id="Phobius"/>
    </source>
</evidence>
<feature type="transmembrane region" description="Helical" evidence="1">
    <location>
        <begin position="148"/>
        <end position="168"/>
    </location>
</feature>
<feature type="transmembrane region" description="Helical" evidence="1">
    <location>
        <begin position="116"/>
        <end position="136"/>
    </location>
</feature>
<organism evidence="2 3">
    <name type="scientific">Lapillicoccus jejuensis</name>
    <dbReference type="NCBI Taxonomy" id="402171"/>
    <lineage>
        <taxon>Bacteria</taxon>
        <taxon>Bacillati</taxon>
        <taxon>Actinomycetota</taxon>
        <taxon>Actinomycetes</taxon>
        <taxon>Micrococcales</taxon>
        <taxon>Intrasporangiaceae</taxon>
        <taxon>Lapillicoccus</taxon>
    </lineage>
</organism>
<name>A0A542E343_9MICO</name>
<gene>
    <name evidence="2" type="ORF">FB458_2860</name>
</gene>